<feature type="compositionally biased region" description="Polar residues" evidence="1">
    <location>
        <begin position="260"/>
        <end position="269"/>
    </location>
</feature>
<evidence type="ECO:0000313" key="2">
    <source>
        <dbReference type="EMBL" id="GAB0199636.1"/>
    </source>
</evidence>
<organism evidence="2 3">
    <name type="scientific">Grus japonensis</name>
    <name type="common">Japanese crane</name>
    <name type="synonym">Red-crowned crane</name>
    <dbReference type="NCBI Taxonomy" id="30415"/>
    <lineage>
        <taxon>Eukaryota</taxon>
        <taxon>Metazoa</taxon>
        <taxon>Chordata</taxon>
        <taxon>Craniata</taxon>
        <taxon>Vertebrata</taxon>
        <taxon>Euteleostomi</taxon>
        <taxon>Archelosauria</taxon>
        <taxon>Archosauria</taxon>
        <taxon>Dinosauria</taxon>
        <taxon>Saurischia</taxon>
        <taxon>Theropoda</taxon>
        <taxon>Coelurosauria</taxon>
        <taxon>Aves</taxon>
        <taxon>Neognathae</taxon>
        <taxon>Neoaves</taxon>
        <taxon>Gruiformes</taxon>
        <taxon>Gruidae</taxon>
        <taxon>Grus</taxon>
    </lineage>
</organism>
<sequence>MKGNKKGFYEYINSKRKIGENVGLLLNGAGDLVTKDTAKANVLNASVFREKLMKNGLGEQTLRLSEPWLNGWAQRVVISGTKSGWRPVASDMPQGSILGPVLFNFFVSHLGDGAECTLSKSADDTELGRVADWPEGCAAVQRDLDRLEQRADTNLMRFNKETCEVLPLGRNRPWHQHVLGATQLESSLAEKDLGVLVDTRLNMSQQCVLAAKAANGVLGCIRQSTASGSRGGDPSGEATPGVLCPVLGSPGQERHGRTGESPTTGRKDD</sequence>
<comment type="caution">
    <text evidence="2">The sequence shown here is derived from an EMBL/GenBank/DDBJ whole genome shotgun (WGS) entry which is preliminary data.</text>
</comment>
<dbReference type="EMBL" id="BAAFJT010000023">
    <property type="protein sequence ID" value="GAB0199636.1"/>
    <property type="molecule type" value="Genomic_DNA"/>
</dbReference>
<protein>
    <submittedName>
        <fullName evidence="2">Mitochondrial enolase superfamily member 1</fullName>
    </submittedName>
</protein>
<accession>A0ABC9XQB8</accession>
<dbReference type="AlphaFoldDB" id="A0ABC9XQB8"/>
<evidence type="ECO:0000256" key="1">
    <source>
        <dbReference type="SAM" id="MobiDB-lite"/>
    </source>
</evidence>
<dbReference type="Proteomes" id="UP001623348">
    <property type="component" value="Unassembled WGS sequence"/>
</dbReference>
<feature type="region of interest" description="Disordered" evidence="1">
    <location>
        <begin position="225"/>
        <end position="269"/>
    </location>
</feature>
<keyword evidence="3" id="KW-1185">Reference proteome</keyword>
<gene>
    <name evidence="2" type="ORF">GRJ2_002429000</name>
</gene>
<dbReference type="PANTHER" id="PTHR33332">
    <property type="entry name" value="REVERSE TRANSCRIPTASE DOMAIN-CONTAINING PROTEIN"/>
    <property type="match status" value="1"/>
</dbReference>
<reference evidence="2 3" key="1">
    <citation type="submission" date="2024-06" db="EMBL/GenBank/DDBJ databases">
        <title>The draft genome of Grus japonensis, version 3.</title>
        <authorList>
            <person name="Nabeshima K."/>
            <person name="Suzuki S."/>
            <person name="Onuma M."/>
        </authorList>
    </citation>
    <scope>NUCLEOTIDE SEQUENCE [LARGE SCALE GENOMIC DNA]</scope>
    <source>
        <strain evidence="2 3">451A</strain>
    </source>
</reference>
<name>A0ABC9XQB8_GRUJA</name>
<evidence type="ECO:0000313" key="3">
    <source>
        <dbReference type="Proteomes" id="UP001623348"/>
    </source>
</evidence>
<proteinExistence type="predicted"/>